<protein>
    <submittedName>
        <fullName evidence="7">Similar to guanine nucleotide-binding protein alpha-3 subunit</fullName>
    </submittedName>
</protein>
<dbReference type="OrthoDB" id="5817230at2759"/>
<keyword evidence="3" id="KW-0460">Magnesium</keyword>
<sequence length="617" mass="70860">MENTNEKRVHALIRAVGNNRDRLHIDELRKIHDRSTCSNESSINLIAQLTALKSNLGTIQDWLRFAIHDLHPQLLSDLDVLMVSCGSLVRHLDTLTERLGRSDNDATDFAARLKYAVGCKSMERLRDVAQRQNEAVTLLLAACKCHASAQRKILLHKSRQIRKEDAANLKTLARSTRWNGTCISFLTQVSRMIQWFRFLFHLKLARRNEIDCNMTSNGEWYEFAAAANRSDAIDRALQEEATTMHRETKLVMVGDFNSGKQLVMHQMKVLFAEGYYSREQRAEYCFAVRSTVRLLIHSIIDLLKDTGITLPQELNKHFAVLLTEVEASDISYITPEAVTAISAIWLSPEFSSLYIRNFEIDFPQYAPYFAQEVPRIAHPDYIPSEADIIRLNRDLGGIKEVRFHWDELSVHLFNINGHIPNQFQKRWFHQLENATSLVYTVDVSRYDRPHLGQASASQLLYDFQTFEFWATCPKFANSSIILLLNNFSRFCEKIQHLPLQTFFPEFKPSVAGVDSETAAREYILKRFRDLNRNRLSIYSFWVDLDMSDNQHLYAALKKTLQHIQQRNARSEVWSESSSGGGSSGNLLSKTLSRPLSGKRHGVKSSRSLSTVLSEETR</sequence>
<dbReference type="Gene3D" id="3.40.50.300">
    <property type="entry name" value="P-loop containing nucleotide triphosphate hydrolases"/>
    <property type="match status" value="1"/>
</dbReference>
<dbReference type="GO" id="GO:0046872">
    <property type="term" value="F:metal ion binding"/>
    <property type="evidence" value="ECO:0007669"/>
    <property type="project" value="UniProtKB-KW"/>
</dbReference>
<dbReference type="InParanoid" id="E5A9N4"/>
<dbReference type="eggNOG" id="KOG0085">
    <property type="taxonomic scope" value="Eukaryota"/>
</dbReference>
<dbReference type="SMART" id="SM00275">
    <property type="entry name" value="G_alpha"/>
    <property type="match status" value="1"/>
</dbReference>
<evidence type="ECO:0000256" key="4">
    <source>
        <dbReference type="ARBA" id="ARBA00023134"/>
    </source>
</evidence>
<dbReference type="GO" id="GO:0005834">
    <property type="term" value="C:heterotrimeric G-protein complex"/>
    <property type="evidence" value="ECO:0007669"/>
    <property type="project" value="TreeGrafter"/>
</dbReference>
<proteinExistence type="predicted"/>
<keyword evidence="5" id="KW-0807">Transducer</keyword>
<reference evidence="8" key="1">
    <citation type="journal article" date="2011" name="Nat. Commun.">
        <title>Effector diversification within compartments of the Leptosphaeria maculans genome affected by Repeat-Induced Point mutations.</title>
        <authorList>
            <person name="Rouxel T."/>
            <person name="Grandaubert J."/>
            <person name="Hane J.K."/>
            <person name="Hoede C."/>
            <person name="van de Wouw A.P."/>
            <person name="Couloux A."/>
            <person name="Dominguez V."/>
            <person name="Anthouard V."/>
            <person name="Bally P."/>
            <person name="Bourras S."/>
            <person name="Cozijnsen A.J."/>
            <person name="Ciuffetti L.M."/>
            <person name="Degrave A."/>
            <person name="Dilmaghani A."/>
            <person name="Duret L."/>
            <person name="Fudal I."/>
            <person name="Goodwin S.B."/>
            <person name="Gout L."/>
            <person name="Glaser N."/>
            <person name="Linglin J."/>
            <person name="Kema G.H.J."/>
            <person name="Lapalu N."/>
            <person name="Lawrence C.B."/>
            <person name="May K."/>
            <person name="Meyer M."/>
            <person name="Ollivier B."/>
            <person name="Poulain J."/>
            <person name="Schoch C.L."/>
            <person name="Simon A."/>
            <person name="Spatafora J.W."/>
            <person name="Stachowiak A."/>
            <person name="Turgeon B.G."/>
            <person name="Tyler B.M."/>
            <person name="Vincent D."/>
            <person name="Weissenbach J."/>
            <person name="Amselem J."/>
            <person name="Quesneville H."/>
            <person name="Oliver R.P."/>
            <person name="Wincker P."/>
            <person name="Balesdent M.-H."/>
            <person name="Howlett B.J."/>
        </authorList>
    </citation>
    <scope>NUCLEOTIDE SEQUENCE [LARGE SCALE GENOMIC DNA]</scope>
    <source>
        <strain evidence="8">JN3 / isolate v23.1.3 / race Av1-4-5-6-7-8</strain>
    </source>
</reference>
<dbReference type="Gene3D" id="1.10.400.10">
    <property type="entry name" value="GI Alpha 1, domain 2-like"/>
    <property type="match status" value="1"/>
</dbReference>
<evidence type="ECO:0000256" key="2">
    <source>
        <dbReference type="ARBA" id="ARBA00022741"/>
    </source>
</evidence>
<dbReference type="InterPro" id="IPR001019">
    <property type="entry name" value="Gprotein_alpha_su"/>
</dbReference>
<evidence type="ECO:0000256" key="6">
    <source>
        <dbReference type="SAM" id="MobiDB-lite"/>
    </source>
</evidence>
<dbReference type="Pfam" id="PF00503">
    <property type="entry name" value="G-alpha"/>
    <property type="match status" value="1"/>
</dbReference>
<dbReference type="OMA" id="RFNWDEL"/>
<dbReference type="AlphaFoldDB" id="E5A9N4"/>
<dbReference type="InterPro" id="IPR027417">
    <property type="entry name" value="P-loop_NTPase"/>
</dbReference>
<dbReference type="PANTHER" id="PTHR10218">
    <property type="entry name" value="GTP-BINDING PROTEIN ALPHA SUBUNIT"/>
    <property type="match status" value="1"/>
</dbReference>
<keyword evidence="1" id="KW-0479">Metal-binding</keyword>
<accession>E5A9N4</accession>
<name>E5A9N4_LEPMJ</name>
<dbReference type="GO" id="GO:0005737">
    <property type="term" value="C:cytoplasm"/>
    <property type="evidence" value="ECO:0007669"/>
    <property type="project" value="TreeGrafter"/>
</dbReference>
<dbReference type="GeneID" id="13292482"/>
<evidence type="ECO:0000313" key="8">
    <source>
        <dbReference type="Proteomes" id="UP000002668"/>
    </source>
</evidence>
<dbReference type="SUPFAM" id="SSF47895">
    <property type="entry name" value="Transducin (alpha subunit), insertion domain"/>
    <property type="match status" value="1"/>
</dbReference>
<dbReference type="PRINTS" id="PR00318">
    <property type="entry name" value="GPROTEINA"/>
</dbReference>
<dbReference type="InterPro" id="IPR011025">
    <property type="entry name" value="GproteinA_insert"/>
</dbReference>
<dbReference type="STRING" id="985895.E5A9N4"/>
<dbReference type="GO" id="GO:0001664">
    <property type="term" value="F:G protein-coupled receptor binding"/>
    <property type="evidence" value="ECO:0007669"/>
    <property type="project" value="TreeGrafter"/>
</dbReference>
<organism evidence="8">
    <name type="scientific">Leptosphaeria maculans (strain JN3 / isolate v23.1.3 / race Av1-4-5-6-7-8)</name>
    <name type="common">Blackleg fungus</name>
    <name type="synonym">Phoma lingam</name>
    <dbReference type="NCBI Taxonomy" id="985895"/>
    <lineage>
        <taxon>Eukaryota</taxon>
        <taxon>Fungi</taxon>
        <taxon>Dikarya</taxon>
        <taxon>Ascomycota</taxon>
        <taxon>Pezizomycotina</taxon>
        <taxon>Dothideomycetes</taxon>
        <taxon>Pleosporomycetidae</taxon>
        <taxon>Pleosporales</taxon>
        <taxon>Pleosporineae</taxon>
        <taxon>Leptosphaeriaceae</taxon>
        <taxon>Plenodomus</taxon>
        <taxon>Plenodomus lingam/Leptosphaeria maculans species complex</taxon>
    </lineage>
</organism>
<dbReference type="GO" id="GO:0005525">
    <property type="term" value="F:GTP binding"/>
    <property type="evidence" value="ECO:0007669"/>
    <property type="project" value="UniProtKB-KW"/>
</dbReference>
<dbReference type="Proteomes" id="UP000002668">
    <property type="component" value="Genome"/>
</dbReference>
<dbReference type="GO" id="GO:0003924">
    <property type="term" value="F:GTPase activity"/>
    <property type="evidence" value="ECO:0007669"/>
    <property type="project" value="InterPro"/>
</dbReference>
<evidence type="ECO:0000256" key="5">
    <source>
        <dbReference type="ARBA" id="ARBA00023224"/>
    </source>
</evidence>
<dbReference type="FunFam" id="3.40.50.300:FF:000692">
    <property type="entry name" value="Guanine nucleotide-binding protein subunit alpha"/>
    <property type="match status" value="1"/>
</dbReference>
<dbReference type="GO" id="GO:0007189">
    <property type="term" value="P:adenylate cyclase-activating G protein-coupled receptor signaling pathway"/>
    <property type="evidence" value="ECO:0007669"/>
    <property type="project" value="TreeGrafter"/>
</dbReference>
<gene>
    <name evidence="7" type="ORF">LEMA_P015050.1</name>
</gene>
<dbReference type="PROSITE" id="PS51882">
    <property type="entry name" value="G_ALPHA"/>
    <property type="match status" value="1"/>
</dbReference>
<keyword evidence="2" id="KW-0547">Nucleotide-binding</keyword>
<dbReference type="PANTHER" id="PTHR10218:SF369">
    <property type="entry name" value="GUANINE NUCLEOTIDE-BINDING PROTEIN ALPHA-2 SUBUNIT"/>
    <property type="match status" value="1"/>
</dbReference>
<keyword evidence="4" id="KW-0342">GTP-binding</keyword>
<dbReference type="EMBL" id="FP929138">
    <property type="protein sequence ID" value="CBY00375.1"/>
    <property type="molecule type" value="Genomic_DNA"/>
</dbReference>
<dbReference type="SUPFAM" id="SSF52540">
    <property type="entry name" value="P-loop containing nucleoside triphosphate hydrolases"/>
    <property type="match status" value="1"/>
</dbReference>
<dbReference type="HOGENOM" id="CLU_444929_0_0_1"/>
<feature type="region of interest" description="Disordered" evidence="6">
    <location>
        <begin position="571"/>
        <end position="617"/>
    </location>
</feature>
<evidence type="ECO:0000256" key="3">
    <source>
        <dbReference type="ARBA" id="ARBA00022842"/>
    </source>
</evidence>
<evidence type="ECO:0000313" key="7">
    <source>
        <dbReference type="EMBL" id="CBY00375.1"/>
    </source>
</evidence>
<dbReference type="GO" id="GO:0031683">
    <property type="term" value="F:G-protein beta/gamma-subunit complex binding"/>
    <property type="evidence" value="ECO:0007669"/>
    <property type="project" value="InterPro"/>
</dbReference>
<dbReference type="VEuPathDB" id="FungiDB:LEMA_P015050.1"/>
<keyword evidence="8" id="KW-1185">Reference proteome</keyword>
<evidence type="ECO:0000256" key="1">
    <source>
        <dbReference type="ARBA" id="ARBA00022723"/>
    </source>
</evidence>
<feature type="compositionally biased region" description="Polar residues" evidence="6">
    <location>
        <begin position="604"/>
        <end position="617"/>
    </location>
</feature>